<reference evidence="6 7" key="1">
    <citation type="journal article" date="2024" name="Science">
        <title>Giant polyketide synthase enzymes in the biosynthesis of giant marine polyether toxins.</title>
        <authorList>
            <person name="Fallon T.R."/>
            <person name="Shende V.V."/>
            <person name="Wierzbicki I.H."/>
            <person name="Pendleton A.L."/>
            <person name="Watervoot N.F."/>
            <person name="Auber R.P."/>
            <person name="Gonzalez D.J."/>
            <person name="Wisecaver J.H."/>
            <person name="Moore B.S."/>
        </authorList>
    </citation>
    <scope>NUCLEOTIDE SEQUENCE [LARGE SCALE GENOMIC DNA]</scope>
    <source>
        <strain evidence="6 7">12B1</strain>
    </source>
</reference>
<dbReference type="Pfam" id="PF22725">
    <property type="entry name" value="GFO_IDH_MocA_C3"/>
    <property type="match status" value="1"/>
</dbReference>
<sequence length="864" mass="91960">MAEGQPCLRLGLLGCSWFALRAHIPALLALEAPARRRAWRVRLVAVCSRTRKSMAKAEAAAGRPIARHARMEEMLADPRLDVVLVVLPIPLVGAAVERALLAGKHVISEKPAAASLGAALSLYERMCAREQPTPVWTVVENWAHKPSLVWIRQRLQERAIGAVLGAHCAHHEAIGAKWSEGWRGAAEHEGGWLLDVGVHWARLLRALLGPALACSASATRFAAHLPPCDTLQGWVKFKHAAAPATISLSFSTPAASAPTSGGFVPAGLPSLTLYGERGSICWWARQECGARVRLHRAREGSDEVALADDWVTGGVHGALEDALGHIVREAWRCSSAGGAPPLSDGRLAWPCRVPCEEAILDIALVAALLRSSECGSVIEPAALLGAHRLLCGAARPLADSSASRASRPAVRVRCSSEEDVVAALKLASERGLKVHACGACHSWSWAIDASGACVLEMAPMDRVLRLDAAAARVECEPGLTLHELRRVLEAHQLTIGSWPMLQAQTVGGAVACGSHGSSGADGSLSDAVVGLRLIRADGVAVDLSDDDDGEPPPLGAEARVPTSPARHLLLQAARQSAGMLGVVTALTLQAQRSYHVRRHVSSLRVGEFVARCDAMLRAFRHVWVLWRLGQDSLCVCALEDVGQLPLPGATPYDGSNWWAGPPSFQAPRADGGAGDVSASAAAGPAAGGCASEDGSRADGHEDTRTAGHEGPRWLSTQYAFPMAMLRRVVDAMEALPARLQGLVHGREIELKFLSSSQRTLLGPNAQRGSVVCVNIHWRMHPDEDEALHLFEGLLQSLGGTPHLGKRHRLEKGQAAQLIPGLAEFSVVARKIDPNRMFEPTLALSEELSIQLTESLDSPVGLHVT</sequence>
<dbReference type="InterPro" id="IPR036291">
    <property type="entry name" value="NAD(P)-bd_dom_sf"/>
</dbReference>
<dbReference type="InterPro" id="IPR055170">
    <property type="entry name" value="GFO_IDH_MocA-like_dom"/>
</dbReference>
<dbReference type="InterPro" id="IPR006094">
    <property type="entry name" value="Oxid_FAD_bind_N"/>
</dbReference>
<dbReference type="GO" id="GO:0016020">
    <property type="term" value="C:membrane"/>
    <property type="evidence" value="ECO:0007669"/>
    <property type="project" value="InterPro"/>
</dbReference>
<dbReference type="GO" id="GO:0071949">
    <property type="term" value="F:FAD binding"/>
    <property type="evidence" value="ECO:0007669"/>
    <property type="project" value="InterPro"/>
</dbReference>
<feature type="chain" id="PRO_5044194196" description="FAD-binding PCMH-type domain-containing protein" evidence="4">
    <location>
        <begin position="23"/>
        <end position="864"/>
    </location>
</feature>
<gene>
    <name evidence="6" type="ORF">AB1Y20_013225</name>
</gene>
<comment type="caution">
    <text evidence="6">The sequence shown here is derived from an EMBL/GenBank/DDBJ whole genome shotgun (WGS) entry which is preliminary data.</text>
</comment>
<evidence type="ECO:0000313" key="6">
    <source>
        <dbReference type="EMBL" id="KAL1500570.1"/>
    </source>
</evidence>
<dbReference type="Gene3D" id="3.30.70.2520">
    <property type="match status" value="1"/>
</dbReference>
<keyword evidence="2" id="KW-0560">Oxidoreductase</keyword>
<dbReference type="InterPro" id="IPR016169">
    <property type="entry name" value="FAD-bd_PCMH_sub2"/>
</dbReference>
<dbReference type="AlphaFoldDB" id="A0AB34IMT8"/>
<dbReference type="PANTHER" id="PTHR43762">
    <property type="entry name" value="L-GULONOLACTONE OXIDASE"/>
    <property type="match status" value="1"/>
</dbReference>
<evidence type="ECO:0000256" key="4">
    <source>
        <dbReference type="SAM" id="SignalP"/>
    </source>
</evidence>
<evidence type="ECO:0000256" key="2">
    <source>
        <dbReference type="ARBA" id="ARBA00023002"/>
    </source>
</evidence>
<feature type="domain" description="FAD-binding PCMH-type" evidence="5">
    <location>
        <begin position="404"/>
        <end position="593"/>
    </location>
</feature>
<dbReference type="InterPro" id="IPR010031">
    <property type="entry name" value="FAD_lactone_oxidase-like"/>
</dbReference>
<dbReference type="Gene3D" id="3.30.43.10">
    <property type="entry name" value="Uridine Diphospho-n-acetylenolpyruvylglucosamine Reductase, domain 2"/>
    <property type="match status" value="1"/>
</dbReference>
<dbReference type="Proteomes" id="UP001515480">
    <property type="component" value="Unassembled WGS sequence"/>
</dbReference>
<proteinExistence type="inferred from homology"/>
<dbReference type="Gene3D" id="3.30.360.10">
    <property type="entry name" value="Dihydrodipicolinate Reductase, domain 2"/>
    <property type="match status" value="1"/>
</dbReference>
<name>A0AB34IMT8_PRYPA</name>
<keyword evidence="7" id="KW-1185">Reference proteome</keyword>
<keyword evidence="4" id="KW-0732">Signal</keyword>
<protein>
    <recommendedName>
        <fullName evidence="5">FAD-binding PCMH-type domain-containing protein</fullName>
    </recommendedName>
</protein>
<evidence type="ECO:0000259" key="5">
    <source>
        <dbReference type="PROSITE" id="PS51387"/>
    </source>
</evidence>
<feature type="compositionally biased region" description="Low complexity" evidence="3">
    <location>
        <begin position="675"/>
        <end position="691"/>
    </location>
</feature>
<feature type="compositionally biased region" description="Basic and acidic residues" evidence="3">
    <location>
        <begin position="693"/>
        <end position="709"/>
    </location>
</feature>
<dbReference type="InterPro" id="IPR036318">
    <property type="entry name" value="FAD-bd_PCMH-like_sf"/>
</dbReference>
<organism evidence="6 7">
    <name type="scientific">Prymnesium parvum</name>
    <name type="common">Toxic golden alga</name>
    <dbReference type="NCBI Taxonomy" id="97485"/>
    <lineage>
        <taxon>Eukaryota</taxon>
        <taxon>Haptista</taxon>
        <taxon>Haptophyta</taxon>
        <taxon>Prymnesiophyceae</taxon>
        <taxon>Prymnesiales</taxon>
        <taxon>Prymnesiaceae</taxon>
        <taxon>Prymnesium</taxon>
    </lineage>
</organism>
<dbReference type="SUPFAM" id="SSF55347">
    <property type="entry name" value="Glyceraldehyde-3-phosphate dehydrogenase-like, C-terminal domain"/>
    <property type="match status" value="1"/>
</dbReference>
<dbReference type="PROSITE" id="PS51387">
    <property type="entry name" value="FAD_PCMH"/>
    <property type="match status" value="1"/>
</dbReference>
<dbReference type="EMBL" id="JBGBPQ010000023">
    <property type="protein sequence ID" value="KAL1500570.1"/>
    <property type="molecule type" value="Genomic_DNA"/>
</dbReference>
<dbReference type="Pfam" id="PF01565">
    <property type="entry name" value="FAD_binding_4"/>
    <property type="match status" value="1"/>
</dbReference>
<dbReference type="InterPro" id="IPR016167">
    <property type="entry name" value="FAD-bd_PCMH_sub1"/>
</dbReference>
<dbReference type="SUPFAM" id="SSF56176">
    <property type="entry name" value="FAD-binding/transporter-associated domain-like"/>
    <property type="match status" value="1"/>
</dbReference>
<evidence type="ECO:0000256" key="3">
    <source>
        <dbReference type="SAM" id="MobiDB-lite"/>
    </source>
</evidence>
<dbReference type="GO" id="GO:0003885">
    <property type="term" value="F:D-arabinono-1,4-lactone oxidase activity"/>
    <property type="evidence" value="ECO:0007669"/>
    <property type="project" value="InterPro"/>
</dbReference>
<dbReference type="SUPFAM" id="SSF51735">
    <property type="entry name" value="NAD(P)-binding Rossmann-fold domains"/>
    <property type="match status" value="1"/>
</dbReference>
<accession>A0AB34IMT8</accession>
<evidence type="ECO:0000313" key="7">
    <source>
        <dbReference type="Proteomes" id="UP001515480"/>
    </source>
</evidence>
<comment type="similarity">
    <text evidence="1">Belongs to the Gfo/Idh/MocA family.</text>
</comment>
<dbReference type="PANTHER" id="PTHR43762:SF7">
    <property type="entry name" value="FAD-BINDING PCMH-TYPE DOMAIN-CONTAINING PROTEIN"/>
    <property type="match status" value="1"/>
</dbReference>
<dbReference type="InterPro" id="IPR000683">
    <property type="entry name" value="Gfo/Idh/MocA-like_OxRdtase_N"/>
</dbReference>
<feature type="signal peptide" evidence="4">
    <location>
        <begin position="1"/>
        <end position="22"/>
    </location>
</feature>
<dbReference type="InterPro" id="IPR016166">
    <property type="entry name" value="FAD-bd_PCMH"/>
</dbReference>
<feature type="region of interest" description="Disordered" evidence="3">
    <location>
        <begin position="660"/>
        <end position="709"/>
    </location>
</feature>
<dbReference type="Gene3D" id="3.40.50.720">
    <property type="entry name" value="NAD(P)-binding Rossmann-like Domain"/>
    <property type="match status" value="1"/>
</dbReference>
<dbReference type="InterPro" id="IPR007173">
    <property type="entry name" value="ALO_C"/>
</dbReference>
<evidence type="ECO:0000256" key="1">
    <source>
        <dbReference type="ARBA" id="ARBA00010928"/>
    </source>
</evidence>
<dbReference type="Pfam" id="PF01408">
    <property type="entry name" value="GFO_IDH_MocA"/>
    <property type="match status" value="1"/>
</dbReference>
<dbReference type="Gene3D" id="3.30.465.10">
    <property type="match status" value="1"/>
</dbReference>
<dbReference type="Pfam" id="PF04030">
    <property type="entry name" value="ALO"/>
    <property type="match status" value="1"/>
</dbReference>